<protein>
    <submittedName>
        <fullName evidence="1">Uncharacterized protein</fullName>
    </submittedName>
</protein>
<dbReference type="EMBL" id="BMOK01000006">
    <property type="protein sequence ID" value="GGL53717.1"/>
    <property type="molecule type" value="Genomic_DNA"/>
</dbReference>
<accession>A0A917S307</accession>
<keyword evidence="2" id="KW-1185">Reference proteome</keyword>
<reference evidence="1" key="1">
    <citation type="journal article" date="2014" name="Int. J. Syst. Evol. Microbiol.">
        <title>Complete genome sequence of Corynebacterium casei LMG S-19264T (=DSM 44701T), isolated from a smear-ripened cheese.</title>
        <authorList>
            <consortium name="US DOE Joint Genome Institute (JGI-PGF)"/>
            <person name="Walter F."/>
            <person name="Albersmeier A."/>
            <person name="Kalinowski J."/>
            <person name="Ruckert C."/>
        </authorList>
    </citation>
    <scope>NUCLEOTIDE SEQUENCE</scope>
    <source>
        <strain evidence="1">JCM 15325</strain>
    </source>
</reference>
<dbReference type="AlphaFoldDB" id="A0A917S307"/>
<organism evidence="1 2">
    <name type="scientific">Sporolactobacillus putidus</name>
    <dbReference type="NCBI Taxonomy" id="492735"/>
    <lineage>
        <taxon>Bacteria</taxon>
        <taxon>Bacillati</taxon>
        <taxon>Bacillota</taxon>
        <taxon>Bacilli</taxon>
        <taxon>Bacillales</taxon>
        <taxon>Sporolactobacillaceae</taxon>
        <taxon>Sporolactobacillus</taxon>
    </lineage>
</organism>
<sequence length="70" mass="7896">MIPCFPFRIDEEEKWPLLLGNVKNLFVDNEALETEVLANASAVHAYQSKKYITQMTELSGGVSSLLVKMH</sequence>
<dbReference type="Proteomes" id="UP000654670">
    <property type="component" value="Unassembled WGS sequence"/>
</dbReference>
<reference evidence="1" key="2">
    <citation type="submission" date="2020-09" db="EMBL/GenBank/DDBJ databases">
        <authorList>
            <person name="Sun Q."/>
            <person name="Ohkuma M."/>
        </authorList>
    </citation>
    <scope>NUCLEOTIDE SEQUENCE</scope>
    <source>
        <strain evidence="1">JCM 15325</strain>
    </source>
</reference>
<evidence type="ECO:0000313" key="2">
    <source>
        <dbReference type="Proteomes" id="UP000654670"/>
    </source>
</evidence>
<proteinExistence type="predicted"/>
<comment type="caution">
    <text evidence="1">The sequence shown here is derived from an EMBL/GenBank/DDBJ whole genome shotgun (WGS) entry which is preliminary data.</text>
</comment>
<gene>
    <name evidence="1" type="ORF">GCM10007968_17170</name>
</gene>
<evidence type="ECO:0000313" key="1">
    <source>
        <dbReference type="EMBL" id="GGL53717.1"/>
    </source>
</evidence>
<name>A0A917S307_9BACL</name>